<sequence length="132" mass="14610">MNDCGDLIDYDEDMDLILEPSSVTHMNDYDDLVNYEDNMDLNLGPSSATDMNEDKGMDPAVGASAVTFRDMMLKPELLRAIVDCGFEHPSEVQRLCIPQSMLGLDTLCQAKSGAEKTAVFVLSILQQLYPID</sequence>
<keyword evidence="9" id="KW-1185">Reference proteome</keyword>
<dbReference type="PROSITE" id="PS51195">
    <property type="entry name" value="Q_MOTIF"/>
    <property type="match status" value="1"/>
</dbReference>
<feature type="non-terminal residue" evidence="8">
    <location>
        <position position="1"/>
    </location>
</feature>
<evidence type="ECO:0000313" key="9">
    <source>
        <dbReference type="Proteomes" id="UP000696485"/>
    </source>
</evidence>
<comment type="domain">
    <text evidence="6">The Q motif is unique to and characteristic of the DEAD box family of RNA helicases and controls ATP binding and hydrolysis.</text>
</comment>
<evidence type="ECO:0000256" key="3">
    <source>
        <dbReference type="ARBA" id="ARBA00022806"/>
    </source>
</evidence>
<dbReference type="AlphaFoldDB" id="A0A9P5SB55"/>
<name>A0A9P5SB55_9FUNG</name>
<dbReference type="PANTHER" id="PTHR24031">
    <property type="entry name" value="RNA HELICASE"/>
    <property type="match status" value="1"/>
</dbReference>
<comment type="similarity">
    <text evidence="6">Belongs to the DEAD box helicase family.</text>
</comment>
<dbReference type="InterPro" id="IPR014014">
    <property type="entry name" value="RNA_helicase_DEAD_Q_motif"/>
</dbReference>
<protein>
    <recommendedName>
        <fullName evidence="6">ATP-dependent RNA helicase</fullName>
        <ecNumber evidence="6">3.6.4.13</ecNumber>
    </recommendedName>
</protein>
<keyword evidence="3 6" id="KW-0347">Helicase</keyword>
<gene>
    <name evidence="8" type="primary">SUB2_3</name>
    <name evidence="8" type="ORF">BG006_005639</name>
</gene>
<dbReference type="SUPFAM" id="SSF52540">
    <property type="entry name" value="P-loop containing nucleoside triphosphate hydrolases"/>
    <property type="match status" value="1"/>
</dbReference>
<dbReference type="EMBL" id="JAAAUY010003191">
    <property type="protein sequence ID" value="KAF9307935.1"/>
    <property type="molecule type" value="Genomic_DNA"/>
</dbReference>
<evidence type="ECO:0000256" key="5">
    <source>
        <dbReference type="PROSITE-ProRule" id="PRU00552"/>
    </source>
</evidence>
<dbReference type="GO" id="GO:0003723">
    <property type="term" value="F:RNA binding"/>
    <property type="evidence" value="ECO:0007669"/>
    <property type="project" value="UniProtKB-UniRule"/>
</dbReference>
<comment type="function">
    <text evidence="6">RNA helicase.</text>
</comment>
<dbReference type="GO" id="GO:0003724">
    <property type="term" value="F:RNA helicase activity"/>
    <property type="evidence" value="ECO:0007669"/>
    <property type="project" value="UniProtKB-EC"/>
</dbReference>
<dbReference type="Gene3D" id="3.40.50.300">
    <property type="entry name" value="P-loop containing nucleotide triphosphate hydrolases"/>
    <property type="match status" value="1"/>
</dbReference>
<comment type="caution">
    <text evidence="8">The sequence shown here is derived from an EMBL/GenBank/DDBJ whole genome shotgun (WGS) entry which is preliminary data.</text>
</comment>
<proteinExistence type="inferred from homology"/>
<evidence type="ECO:0000256" key="2">
    <source>
        <dbReference type="ARBA" id="ARBA00022801"/>
    </source>
</evidence>
<feature type="short sequence motif" description="Q motif" evidence="5">
    <location>
        <begin position="66"/>
        <end position="94"/>
    </location>
</feature>
<evidence type="ECO:0000259" key="7">
    <source>
        <dbReference type="PROSITE" id="PS51195"/>
    </source>
</evidence>
<comment type="catalytic activity">
    <reaction evidence="6">
        <text>ATP + H2O = ADP + phosphate + H(+)</text>
        <dbReference type="Rhea" id="RHEA:13065"/>
        <dbReference type="ChEBI" id="CHEBI:15377"/>
        <dbReference type="ChEBI" id="CHEBI:15378"/>
        <dbReference type="ChEBI" id="CHEBI:30616"/>
        <dbReference type="ChEBI" id="CHEBI:43474"/>
        <dbReference type="ChEBI" id="CHEBI:456216"/>
        <dbReference type="EC" id="3.6.4.13"/>
    </reaction>
</comment>
<keyword evidence="4 6" id="KW-0067">ATP-binding</keyword>
<reference evidence="8" key="1">
    <citation type="journal article" date="2020" name="Fungal Divers.">
        <title>Resolving the Mortierellaceae phylogeny through synthesis of multi-gene phylogenetics and phylogenomics.</title>
        <authorList>
            <person name="Vandepol N."/>
            <person name="Liber J."/>
            <person name="Desiro A."/>
            <person name="Na H."/>
            <person name="Kennedy M."/>
            <person name="Barry K."/>
            <person name="Grigoriev I.V."/>
            <person name="Miller A.N."/>
            <person name="O'Donnell K."/>
            <person name="Stajich J.E."/>
            <person name="Bonito G."/>
        </authorList>
    </citation>
    <scope>NUCLEOTIDE SEQUENCE</scope>
    <source>
        <strain evidence="8">NVP1</strain>
    </source>
</reference>
<dbReference type="EC" id="3.6.4.13" evidence="6"/>
<dbReference type="Proteomes" id="UP000696485">
    <property type="component" value="Unassembled WGS sequence"/>
</dbReference>
<evidence type="ECO:0000256" key="1">
    <source>
        <dbReference type="ARBA" id="ARBA00022741"/>
    </source>
</evidence>
<keyword evidence="1 6" id="KW-0547">Nucleotide-binding</keyword>
<accession>A0A9P5SB55</accession>
<dbReference type="GO" id="GO:0016787">
    <property type="term" value="F:hydrolase activity"/>
    <property type="evidence" value="ECO:0007669"/>
    <property type="project" value="UniProtKB-KW"/>
</dbReference>
<dbReference type="GO" id="GO:0005524">
    <property type="term" value="F:ATP binding"/>
    <property type="evidence" value="ECO:0007669"/>
    <property type="project" value="UniProtKB-UniRule"/>
</dbReference>
<evidence type="ECO:0000256" key="4">
    <source>
        <dbReference type="ARBA" id="ARBA00022840"/>
    </source>
</evidence>
<organism evidence="8 9">
    <name type="scientific">Podila minutissima</name>
    <dbReference type="NCBI Taxonomy" id="64525"/>
    <lineage>
        <taxon>Eukaryota</taxon>
        <taxon>Fungi</taxon>
        <taxon>Fungi incertae sedis</taxon>
        <taxon>Mucoromycota</taxon>
        <taxon>Mortierellomycotina</taxon>
        <taxon>Mortierellomycetes</taxon>
        <taxon>Mortierellales</taxon>
        <taxon>Mortierellaceae</taxon>
        <taxon>Podila</taxon>
    </lineage>
</organism>
<feature type="domain" description="DEAD-box RNA helicase Q" evidence="7">
    <location>
        <begin position="66"/>
        <end position="94"/>
    </location>
</feature>
<keyword evidence="6" id="KW-0694">RNA-binding</keyword>
<evidence type="ECO:0000313" key="8">
    <source>
        <dbReference type="EMBL" id="KAF9307935.1"/>
    </source>
</evidence>
<dbReference type="InterPro" id="IPR027417">
    <property type="entry name" value="P-loop_NTPase"/>
</dbReference>
<evidence type="ECO:0000256" key="6">
    <source>
        <dbReference type="RuleBase" id="RU365068"/>
    </source>
</evidence>
<keyword evidence="2 6" id="KW-0378">Hydrolase</keyword>